<accession>A0A523QH97</accession>
<evidence type="ECO:0000313" key="4">
    <source>
        <dbReference type="Proteomes" id="UP000320781"/>
    </source>
</evidence>
<comment type="subunit">
    <text evidence="2">Interacts with ribosomal protein uL14 (rplN).</text>
</comment>
<dbReference type="EMBL" id="SOKU01000284">
    <property type="protein sequence ID" value="TES84869.1"/>
    <property type="molecule type" value="Genomic_DNA"/>
</dbReference>
<evidence type="ECO:0000256" key="1">
    <source>
        <dbReference type="ARBA" id="ARBA00010574"/>
    </source>
</evidence>
<dbReference type="GO" id="GO:0017148">
    <property type="term" value="P:negative regulation of translation"/>
    <property type="evidence" value="ECO:0007669"/>
    <property type="project" value="UniProtKB-UniRule"/>
</dbReference>
<dbReference type="PANTHER" id="PTHR21043:SF0">
    <property type="entry name" value="MITOCHONDRIAL ASSEMBLY OF RIBOSOMAL LARGE SUBUNIT PROTEIN 1"/>
    <property type="match status" value="1"/>
</dbReference>
<sequence>MERRPGSLISEQLARDVIRIVEDKKAQDVVVLNLKGICIMSDYFIMMSAESSVHMRTIAQELARKLREEQVRLLNPKDFMNDRWILMDFGPVVVHIFSEEARQFYQLERLWADARRTV</sequence>
<dbReference type="GO" id="GO:0043023">
    <property type="term" value="F:ribosomal large subunit binding"/>
    <property type="evidence" value="ECO:0007669"/>
    <property type="project" value="TreeGrafter"/>
</dbReference>
<dbReference type="PANTHER" id="PTHR21043">
    <property type="entry name" value="IOJAP SUPERFAMILY ORTHOLOG"/>
    <property type="match status" value="1"/>
</dbReference>
<dbReference type="Gene3D" id="3.30.460.10">
    <property type="entry name" value="Beta Polymerase, domain 2"/>
    <property type="match status" value="1"/>
</dbReference>
<keyword evidence="2" id="KW-0963">Cytoplasm</keyword>
<keyword evidence="2" id="KW-0678">Repressor</keyword>
<organism evidence="3 4">
    <name type="scientific">Aerophobetes bacterium</name>
    <dbReference type="NCBI Taxonomy" id="2030807"/>
    <lineage>
        <taxon>Bacteria</taxon>
        <taxon>Candidatus Aerophobota</taxon>
    </lineage>
</organism>
<name>A0A523QH97_UNCAE</name>
<gene>
    <name evidence="2 3" type="primary">rsfS</name>
    <name evidence="3" type="ORF">E3J95_05810</name>
</gene>
<evidence type="ECO:0000313" key="3">
    <source>
        <dbReference type="EMBL" id="TES84869.1"/>
    </source>
</evidence>
<dbReference type="AlphaFoldDB" id="A0A523QH97"/>
<dbReference type="HAMAP" id="MF_01477">
    <property type="entry name" value="Iojap_RsfS"/>
    <property type="match status" value="1"/>
</dbReference>
<proteinExistence type="inferred from homology"/>
<dbReference type="Pfam" id="PF02410">
    <property type="entry name" value="RsfS"/>
    <property type="match status" value="1"/>
</dbReference>
<comment type="similarity">
    <text evidence="1 2">Belongs to the Iojap/RsfS family.</text>
</comment>
<evidence type="ECO:0000256" key="2">
    <source>
        <dbReference type="HAMAP-Rule" id="MF_01477"/>
    </source>
</evidence>
<comment type="function">
    <text evidence="2">Functions as a ribosomal silencing factor. Interacts with ribosomal protein uL14 (rplN), blocking formation of intersubunit bridge B8. Prevents association of the 30S and 50S ribosomal subunits and the formation of functional ribosomes, thus repressing translation.</text>
</comment>
<reference evidence="3 4" key="1">
    <citation type="submission" date="2019-03" db="EMBL/GenBank/DDBJ databases">
        <title>Metabolic potential of uncultured bacteria and archaea associated with petroleum seepage in deep-sea sediments.</title>
        <authorList>
            <person name="Dong X."/>
            <person name="Hubert C."/>
        </authorList>
    </citation>
    <scope>NUCLEOTIDE SEQUENCE [LARGE SCALE GENOMIC DNA]</scope>
    <source>
        <strain evidence="3">E44_bin92</strain>
    </source>
</reference>
<dbReference type="GO" id="GO:0005737">
    <property type="term" value="C:cytoplasm"/>
    <property type="evidence" value="ECO:0007669"/>
    <property type="project" value="UniProtKB-SubCell"/>
</dbReference>
<dbReference type="InterPro" id="IPR043519">
    <property type="entry name" value="NT_sf"/>
</dbReference>
<dbReference type="GO" id="GO:0090071">
    <property type="term" value="P:negative regulation of ribosome biogenesis"/>
    <property type="evidence" value="ECO:0007669"/>
    <property type="project" value="UniProtKB-UniRule"/>
</dbReference>
<protein>
    <recommendedName>
        <fullName evidence="2">Ribosomal silencing factor RsfS</fullName>
    </recommendedName>
</protein>
<dbReference type="SUPFAM" id="SSF81301">
    <property type="entry name" value="Nucleotidyltransferase"/>
    <property type="match status" value="1"/>
</dbReference>
<keyword evidence="2" id="KW-0810">Translation regulation</keyword>
<dbReference type="GO" id="GO:0042256">
    <property type="term" value="P:cytosolic ribosome assembly"/>
    <property type="evidence" value="ECO:0007669"/>
    <property type="project" value="UniProtKB-UniRule"/>
</dbReference>
<dbReference type="NCBIfam" id="TIGR00090">
    <property type="entry name" value="rsfS_iojap_ybeB"/>
    <property type="match status" value="1"/>
</dbReference>
<dbReference type="Proteomes" id="UP000320781">
    <property type="component" value="Unassembled WGS sequence"/>
</dbReference>
<comment type="caution">
    <text evidence="3">The sequence shown here is derived from an EMBL/GenBank/DDBJ whole genome shotgun (WGS) entry which is preliminary data.</text>
</comment>
<dbReference type="InterPro" id="IPR004394">
    <property type="entry name" value="Iojap/RsfS/C7orf30"/>
</dbReference>
<comment type="subcellular location">
    <subcellularLocation>
        <location evidence="2">Cytoplasm</location>
    </subcellularLocation>
</comment>